<organism evidence="1 2">
    <name type="scientific">Armillaria tabescens</name>
    <name type="common">Ringless honey mushroom</name>
    <name type="synonym">Agaricus tabescens</name>
    <dbReference type="NCBI Taxonomy" id="1929756"/>
    <lineage>
        <taxon>Eukaryota</taxon>
        <taxon>Fungi</taxon>
        <taxon>Dikarya</taxon>
        <taxon>Basidiomycota</taxon>
        <taxon>Agaricomycotina</taxon>
        <taxon>Agaricomycetes</taxon>
        <taxon>Agaricomycetidae</taxon>
        <taxon>Agaricales</taxon>
        <taxon>Marasmiineae</taxon>
        <taxon>Physalacriaceae</taxon>
        <taxon>Desarmillaria</taxon>
    </lineage>
</organism>
<comment type="caution">
    <text evidence="1">The sequence shown here is derived from an EMBL/GenBank/DDBJ whole genome shotgun (WGS) entry which is preliminary data.</text>
</comment>
<dbReference type="GeneID" id="85367247"/>
<protein>
    <submittedName>
        <fullName evidence="1">Uncharacterized protein</fullName>
    </submittedName>
</protein>
<evidence type="ECO:0000313" key="2">
    <source>
        <dbReference type="Proteomes" id="UP001175211"/>
    </source>
</evidence>
<keyword evidence="2" id="KW-1185">Reference proteome</keyword>
<dbReference type="EMBL" id="JAUEPS010000042">
    <property type="protein sequence ID" value="KAK0448258.1"/>
    <property type="molecule type" value="Genomic_DNA"/>
</dbReference>
<reference evidence="1" key="1">
    <citation type="submission" date="2023-06" db="EMBL/GenBank/DDBJ databases">
        <authorList>
            <consortium name="Lawrence Berkeley National Laboratory"/>
            <person name="Ahrendt S."/>
            <person name="Sahu N."/>
            <person name="Indic B."/>
            <person name="Wong-Bajracharya J."/>
            <person name="Merenyi Z."/>
            <person name="Ke H.-M."/>
            <person name="Monk M."/>
            <person name="Kocsube S."/>
            <person name="Drula E."/>
            <person name="Lipzen A."/>
            <person name="Balint B."/>
            <person name="Henrissat B."/>
            <person name="Andreopoulos B."/>
            <person name="Martin F.M."/>
            <person name="Harder C.B."/>
            <person name="Rigling D."/>
            <person name="Ford K.L."/>
            <person name="Foster G.D."/>
            <person name="Pangilinan J."/>
            <person name="Papanicolaou A."/>
            <person name="Barry K."/>
            <person name="LaButti K."/>
            <person name="Viragh M."/>
            <person name="Koriabine M."/>
            <person name="Yan M."/>
            <person name="Riley R."/>
            <person name="Champramary S."/>
            <person name="Plett K.L."/>
            <person name="Tsai I.J."/>
            <person name="Slot J."/>
            <person name="Sipos G."/>
            <person name="Plett J."/>
            <person name="Nagy L.G."/>
            <person name="Grigoriev I.V."/>
        </authorList>
    </citation>
    <scope>NUCLEOTIDE SEQUENCE</scope>
    <source>
        <strain evidence="1">CCBAS 213</strain>
    </source>
</reference>
<accession>A0AA39JX68</accession>
<gene>
    <name evidence="1" type="ORF">EV420DRAFT_849037</name>
</gene>
<proteinExistence type="predicted"/>
<sequence length="76" mass="8653">MSFTALPFRWQYSSCRPCLVSTYVVRVGTAIHTHADCVSMIVNQYPRNAIVPRMSKNYAASLRTVSTTRDLHCRCL</sequence>
<dbReference type="AlphaFoldDB" id="A0AA39JX68"/>
<name>A0AA39JX68_ARMTA</name>
<dbReference type="Proteomes" id="UP001175211">
    <property type="component" value="Unassembled WGS sequence"/>
</dbReference>
<evidence type="ECO:0000313" key="1">
    <source>
        <dbReference type="EMBL" id="KAK0448258.1"/>
    </source>
</evidence>
<dbReference type="RefSeq" id="XP_060326363.1">
    <property type="nucleotide sequence ID" value="XM_060483699.1"/>
</dbReference>